<dbReference type="AlphaFoldDB" id="M2UD81"/>
<dbReference type="OrthoDB" id="10318609at2759"/>
<name>M2UD81_COCH5</name>
<reference evidence="2" key="2">
    <citation type="journal article" date="2013" name="PLoS Genet.">
        <title>Comparative genome structure, secondary metabolite, and effector coding capacity across Cochliobolus pathogens.</title>
        <authorList>
            <person name="Condon B.J."/>
            <person name="Leng Y."/>
            <person name="Wu D."/>
            <person name="Bushley K.E."/>
            <person name="Ohm R.A."/>
            <person name="Otillar R."/>
            <person name="Martin J."/>
            <person name="Schackwitz W."/>
            <person name="Grimwood J."/>
            <person name="MohdZainudin N."/>
            <person name="Xue C."/>
            <person name="Wang R."/>
            <person name="Manning V.A."/>
            <person name="Dhillon B."/>
            <person name="Tu Z.J."/>
            <person name="Steffenson B.J."/>
            <person name="Salamov A."/>
            <person name="Sun H."/>
            <person name="Lowry S."/>
            <person name="LaButti K."/>
            <person name="Han J."/>
            <person name="Copeland A."/>
            <person name="Lindquist E."/>
            <person name="Barry K."/>
            <person name="Schmutz J."/>
            <person name="Baker S.E."/>
            <person name="Ciuffetti L.M."/>
            <person name="Grigoriev I.V."/>
            <person name="Zhong S."/>
            <person name="Turgeon B.G."/>
        </authorList>
    </citation>
    <scope>NUCLEOTIDE SEQUENCE [LARGE SCALE GENOMIC DNA]</scope>
    <source>
        <strain evidence="2">C5 / ATCC 48332 / race O</strain>
    </source>
</reference>
<organism evidence="1 2">
    <name type="scientific">Cochliobolus heterostrophus (strain C5 / ATCC 48332 / race O)</name>
    <name type="common">Southern corn leaf blight fungus</name>
    <name type="synonym">Bipolaris maydis</name>
    <dbReference type="NCBI Taxonomy" id="701091"/>
    <lineage>
        <taxon>Eukaryota</taxon>
        <taxon>Fungi</taxon>
        <taxon>Dikarya</taxon>
        <taxon>Ascomycota</taxon>
        <taxon>Pezizomycotina</taxon>
        <taxon>Dothideomycetes</taxon>
        <taxon>Pleosporomycetidae</taxon>
        <taxon>Pleosporales</taxon>
        <taxon>Pleosporineae</taxon>
        <taxon>Pleosporaceae</taxon>
        <taxon>Bipolaris</taxon>
    </lineage>
</organism>
<evidence type="ECO:0000313" key="2">
    <source>
        <dbReference type="Proteomes" id="UP000016936"/>
    </source>
</evidence>
<gene>
    <name evidence="1" type="ORF">COCHEDRAFT_1035020</name>
</gene>
<reference evidence="1 2" key="1">
    <citation type="journal article" date="2012" name="PLoS Pathog.">
        <title>Diverse lifestyles and strategies of plant pathogenesis encoded in the genomes of eighteen Dothideomycetes fungi.</title>
        <authorList>
            <person name="Ohm R.A."/>
            <person name="Feau N."/>
            <person name="Henrissat B."/>
            <person name="Schoch C.L."/>
            <person name="Horwitz B.A."/>
            <person name="Barry K.W."/>
            <person name="Condon B.J."/>
            <person name="Copeland A.C."/>
            <person name="Dhillon B."/>
            <person name="Glaser F."/>
            <person name="Hesse C.N."/>
            <person name="Kosti I."/>
            <person name="LaButti K."/>
            <person name="Lindquist E.A."/>
            <person name="Lucas S."/>
            <person name="Salamov A.A."/>
            <person name="Bradshaw R.E."/>
            <person name="Ciuffetti L."/>
            <person name="Hamelin R.C."/>
            <person name="Kema G.H.J."/>
            <person name="Lawrence C."/>
            <person name="Scott J.A."/>
            <person name="Spatafora J.W."/>
            <person name="Turgeon B.G."/>
            <person name="de Wit P.J.G.M."/>
            <person name="Zhong S."/>
            <person name="Goodwin S.B."/>
            <person name="Grigoriev I.V."/>
        </authorList>
    </citation>
    <scope>NUCLEOTIDE SEQUENCE [LARGE SCALE GENOMIC DNA]</scope>
    <source>
        <strain evidence="2">C5 / ATCC 48332 / race O</strain>
    </source>
</reference>
<keyword evidence="2" id="KW-1185">Reference proteome</keyword>
<dbReference type="Proteomes" id="UP000016936">
    <property type="component" value="Unassembled WGS sequence"/>
</dbReference>
<dbReference type="EMBL" id="KB445586">
    <property type="protein sequence ID" value="EMD85943.1"/>
    <property type="molecule type" value="Genomic_DNA"/>
</dbReference>
<protein>
    <submittedName>
        <fullName evidence="1">Uncharacterized protein</fullName>
    </submittedName>
</protein>
<proteinExistence type="predicted"/>
<dbReference type="HOGENOM" id="CLU_143611_0_0_1"/>
<sequence length="154" mass="17618">MRSTPAGTFDTHTIAATQRNEKSDTSCSLQQRGRGPCAGTNTHAIDMQHLTQLNATANACTPKVEQRRVQWKWWWPGESARWQRLGSNQSIKVAGFERSFGNVSPRVCESVNLEAYRLVNRGSFEEEEDDDYETRLNKNHCYRANYENHTITPL</sequence>
<evidence type="ECO:0000313" key="1">
    <source>
        <dbReference type="EMBL" id="EMD85943.1"/>
    </source>
</evidence>
<accession>M2UD81</accession>